<dbReference type="Pfam" id="PF07676">
    <property type="entry name" value="PD40"/>
    <property type="match status" value="1"/>
</dbReference>
<dbReference type="AlphaFoldDB" id="A0A6L6XNP3"/>
<protein>
    <recommendedName>
        <fullName evidence="4">Dipeptidylpeptidase IV N-terminal domain-containing protein</fullName>
    </recommendedName>
</protein>
<organism evidence="2 3">
    <name type="scientific">Nocardioides agri</name>
    <dbReference type="NCBI Taxonomy" id="2682843"/>
    <lineage>
        <taxon>Bacteria</taxon>
        <taxon>Bacillati</taxon>
        <taxon>Actinomycetota</taxon>
        <taxon>Actinomycetes</taxon>
        <taxon>Propionibacteriales</taxon>
        <taxon>Nocardioidaceae</taxon>
        <taxon>Nocardioides</taxon>
    </lineage>
</organism>
<dbReference type="SUPFAM" id="SSF69304">
    <property type="entry name" value="Tricorn protease N-terminal domain"/>
    <property type="match status" value="1"/>
</dbReference>
<name>A0A6L6XNP3_9ACTN</name>
<feature type="chain" id="PRO_5038359095" description="Dipeptidylpeptidase IV N-terminal domain-containing protein" evidence="1">
    <location>
        <begin position="27"/>
        <end position="339"/>
    </location>
</feature>
<dbReference type="EMBL" id="WSEK01000004">
    <property type="protein sequence ID" value="MVQ48216.1"/>
    <property type="molecule type" value="Genomic_DNA"/>
</dbReference>
<proteinExistence type="predicted"/>
<dbReference type="Gene3D" id="2.120.10.30">
    <property type="entry name" value="TolB, C-terminal domain"/>
    <property type="match status" value="2"/>
</dbReference>
<reference evidence="2 3" key="1">
    <citation type="submission" date="2019-12" db="EMBL/GenBank/DDBJ databases">
        <authorList>
            <person name="Huq M.A."/>
        </authorList>
    </citation>
    <scope>NUCLEOTIDE SEQUENCE [LARGE SCALE GENOMIC DNA]</scope>
    <source>
        <strain evidence="2 3">MAH-18</strain>
    </source>
</reference>
<evidence type="ECO:0008006" key="4">
    <source>
        <dbReference type="Google" id="ProtNLM"/>
    </source>
</evidence>
<evidence type="ECO:0000313" key="2">
    <source>
        <dbReference type="EMBL" id="MVQ48216.1"/>
    </source>
</evidence>
<gene>
    <name evidence="2" type="ORF">GON03_03415</name>
</gene>
<dbReference type="Proteomes" id="UP000473525">
    <property type="component" value="Unassembled WGS sequence"/>
</dbReference>
<dbReference type="InterPro" id="IPR011042">
    <property type="entry name" value="6-blade_b-propeller_TolB-like"/>
</dbReference>
<comment type="caution">
    <text evidence="2">The sequence shown here is derived from an EMBL/GenBank/DDBJ whole genome shotgun (WGS) entry which is preliminary data.</text>
</comment>
<dbReference type="InterPro" id="IPR011659">
    <property type="entry name" value="WD40"/>
</dbReference>
<evidence type="ECO:0000256" key="1">
    <source>
        <dbReference type="SAM" id="SignalP"/>
    </source>
</evidence>
<sequence length="339" mass="36744">MRTVRTLIFSTAAFAALVSLSPAATAGQRDHGNGGHDGVVVWTSRAAPGSEHLMIARPDGGDARPLTAPSPDVVDLNAQVSPDGEWIAYERNHPESTEVRLVRPDGSDDHPLDAPCVDPCVALALPTWLSADRLAYSAISGPFTERPASVVLWTTRTDGTHLRRLSPAGSEGVFEDEGARLSADGSFLVLRRVKISDDTSALFRLDGRGLHRLTPWELRAEIYDLSTAAHGPTADLVVFESYARGTAEDSFVDLATVPADCRGPRDCARAIVWITDNGSTGRRNANPQWSPDGRSLVFTDRSSFAEPNAEIWTMRYGGHHRQQVSTYPGFDYRPAWGVG</sequence>
<feature type="signal peptide" evidence="1">
    <location>
        <begin position="1"/>
        <end position="26"/>
    </location>
</feature>
<evidence type="ECO:0000313" key="3">
    <source>
        <dbReference type="Proteomes" id="UP000473525"/>
    </source>
</evidence>
<dbReference type="RefSeq" id="WP_157340300.1">
    <property type="nucleotide sequence ID" value="NZ_WSEK01000004.1"/>
</dbReference>
<accession>A0A6L6XNP3</accession>
<keyword evidence="1" id="KW-0732">Signal</keyword>
<keyword evidence="3" id="KW-1185">Reference proteome</keyword>